<evidence type="ECO:0000256" key="1">
    <source>
        <dbReference type="SAM" id="Phobius"/>
    </source>
</evidence>
<gene>
    <name evidence="2" type="primary">ItypIR75s</name>
</gene>
<accession>M3V881</accession>
<name>M3V881_IPSTY</name>
<keyword evidence="1" id="KW-1133">Transmembrane helix</keyword>
<keyword evidence="1" id="KW-0472">Membrane</keyword>
<proteinExistence type="evidence at transcript level"/>
<reference evidence="2" key="1">
    <citation type="journal article" date="2013" name="BMC Genomics">
        <title>Antennal transcriptome analysis of the chemosensory gene families in the tree killing bark beetles, Ips typographus and Dendroctonus ponderosae (Coleoptera: Curculionidae: Scolytinae).</title>
        <authorList>
            <person name="Andersson M.N."/>
            <person name="Grosse-Wilde E."/>
            <person name="Keeling C.I."/>
            <person name="Bengtsson J.M."/>
            <person name="Yuen M.M."/>
            <person name="Li M."/>
            <person name="Hillbur Y."/>
            <person name="Bohlmann J."/>
            <person name="Hansson B.S."/>
            <person name="Schlyter F."/>
        </authorList>
    </citation>
    <scope>NUCLEOTIDE SEQUENCE</scope>
</reference>
<organism evidence="2">
    <name type="scientific">Ips typographus</name>
    <name type="common">European spruce bark beetle</name>
    <dbReference type="NCBI Taxonomy" id="55986"/>
    <lineage>
        <taxon>Eukaryota</taxon>
        <taxon>Metazoa</taxon>
        <taxon>Ecdysozoa</taxon>
        <taxon>Arthropoda</taxon>
        <taxon>Hexapoda</taxon>
        <taxon>Insecta</taxon>
        <taxon>Pterygota</taxon>
        <taxon>Neoptera</taxon>
        <taxon>Endopterygota</taxon>
        <taxon>Coleoptera</taxon>
        <taxon>Polyphaga</taxon>
        <taxon>Cucujiformia</taxon>
        <taxon>Curculionidae</taxon>
        <taxon>Scolytinae</taxon>
        <taxon>Ips</taxon>
    </lineage>
</organism>
<feature type="non-terminal residue" evidence="2">
    <location>
        <position position="1"/>
    </location>
</feature>
<dbReference type="EMBL" id="GACR01000052">
    <property type="protein sequence ID" value="JAA74409.1"/>
    <property type="molecule type" value="mRNA"/>
</dbReference>
<evidence type="ECO:0000313" key="2">
    <source>
        <dbReference type="EMBL" id="JAA74409.1"/>
    </source>
</evidence>
<keyword evidence="1" id="KW-0812">Transmembrane</keyword>
<sequence length="85" mass="9735">SKFVFRQPKLSYVTNVYTLPFVSKVWYSTVILTVLMALALYGLMKWEHAKNHFLLEKSLAGRGRQNQTELRDSIKDVAFVTIGAV</sequence>
<keyword evidence="2" id="KW-0675">Receptor</keyword>
<feature type="transmembrane region" description="Helical" evidence="1">
    <location>
        <begin position="25"/>
        <end position="44"/>
    </location>
</feature>
<protein>
    <submittedName>
        <fullName evidence="2">Ionotropic receptor 75s</fullName>
    </submittedName>
</protein>
<feature type="non-terminal residue" evidence="2">
    <location>
        <position position="85"/>
    </location>
</feature>
<dbReference type="AlphaFoldDB" id="M3V881"/>